<dbReference type="Proteomes" id="UP000297608">
    <property type="component" value="Unassembled WGS sequence"/>
</dbReference>
<dbReference type="EMBL" id="SOFG01000009">
    <property type="protein sequence ID" value="TFB88218.1"/>
    <property type="molecule type" value="Genomic_DNA"/>
</dbReference>
<reference evidence="1 2" key="1">
    <citation type="submission" date="2019-03" db="EMBL/GenBank/DDBJ databases">
        <title>Genomics of glacier-inhabiting Cryobacterium strains.</title>
        <authorList>
            <person name="Liu Q."/>
            <person name="Xin Y.-H."/>
        </authorList>
    </citation>
    <scope>NUCLEOTIDE SEQUENCE [LARGE SCALE GENOMIC DNA]</scope>
    <source>
        <strain evidence="1 2">MDB2-B</strain>
    </source>
</reference>
<protein>
    <submittedName>
        <fullName evidence="1">Uncharacterized protein</fullName>
    </submittedName>
</protein>
<keyword evidence="2" id="KW-1185">Reference proteome</keyword>
<accession>A0ABY2IGY0</accession>
<gene>
    <name evidence="1" type="ORF">E3O44_05965</name>
</gene>
<proteinExistence type="predicted"/>
<evidence type="ECO:0000313" key="1">
    <source>
        <dbReference type="EMBL" id="TFB88218.1"/>
    </source>
</evidence>
<evidence type="ECO:0000313" key="2">
    <source>
        <dbReference type="Proteomes" id="UP000297608"/>
    </source>
</evidence>
<sequence length="455" mass="50562">MWPNFVVSGDLRREGHAFHPQIKWPDLRVVVDPATQLDQVTARYMQTLRGRPTGVRIFQEGTPDSAEFQTFHVPEDRHNGDGVVVLRQEHGTGMHGLFSLENNVESAYNWAAHFGLNPEEARARQIFLEVAIALSADVLITDNAYELVKPNRRSPFAATPAESLAVIGLHQRLQGQVVVSDAFLDGVLQTSQAEHAQAWSMMSALRDLFDRTYQEGPEFLDLVRACGDRLKRVLDLRDRLLFGSIHPSKSNLFGEPEVLVEQIALNLSGMLDALARALNTALQLGAAPNHCSLGNKRFTRRIPLAARAILLDPRNLKLIDLVAGIRNTIHHLDLGGGGEGDSRGRTTAQLVSVDKDTAEKVREVAAILGREDSWIAHDLPELSLMLRPVPLTEDLIEHCVAIVQHLAAVIDWPGEHEQRQQRPEEDPSDSARYGPTLEIIRRLYGLDPAANHSLH</sequence>
<organism evidence="1 2">
    <name type="scientific">Cryobacterium algoricola</name>
    <dbReference type="NCBI Taxonomy" id="1259183"/>
    <lineage>
        <taxon>Bacteria</taxon>
        <taxon>Bacillati</taxon>
        <taxon>Actinomycetota</taxon>
        <taxon>Actinomycetes</taxon>
        <taxon>Micrococcales</taxon>
        <taxon>Microbacteriaceae</taxon>
        <taxon>Cryobacterium</taxon>
    </lineage>
</organism>
<dbReference type="RefSeq" id="WP_134533483.1">
    <property type="nucleotide sequence ID" value="NZ_SOFG01000009.1"/>
</dbReference>
<name>A0ABY2IGY0_9MICO</name>
<comment type="caution">
    <text evidence="1">The sequence shown here is derived from an EMBL/GenBank/DDBJ whole genome shotgun (WGS) entry which is preliminary data.</text>
</comment>